<evidence type="ECO:0000313" key="2">
    <source>
        <dbReference type="Proteomes" id="UP000784294"/>
    </source>
</evidence>
<evidence type="ECO:0000313" key="1">
    <source>
        <dbReference type="EMBL" id="VEL36934.1"/>
    </source>
</evidence>
<proteinExistence type="predicted"/>
<accession>A0A3S5B5D3</accession>
<comment type="caution">
    <text evidence="1">The sequence shown here is derived from an EMBL/GenBank/DDBJ whole genome shotgun (WGS) entry which is preliminary data.</text>
</comment>
<dbReference type="Proteomes" id="UP000784294">
    <property type="component" value="Unassembled WGS sequence"/>
</dbReference>
<dbReference type="OrthoDB" id="10625430at2759"/>
<dbReference type="EMBL" id="CAAALY010253585">
    <property type="protein sequence ID" value="VEL36934.1"/>
    <property type="molecule type" value="Genomic_DNA"/>
</dbReference>
<organism evidence="1 2">
    <name type="scientific">Protopolystoma xenopodis</name>
    <dbReference type="NCBI Taxonomy" id="117903"/>
    <lineage>
        <taxon>Eukaryota</taxon>
        <taxon>Metazoa</taxon>
        <taxon>Spiralia</taxon>
        <taxon>Lophotrochozoa</taxon>
        <taxon>Platyhelminthes</taxon>
        <taxon>Monogenea</taxon>
        <taxon>Polyopisthocotylea</taxon>
        <taxon>Polystomatidea</taxon>
        <taxon>Polystomatidae</taxon>
        <taxon>Protopolystoma</taxon>
    </lineage>
</organism>
<name>A0A3S5B5D3_9PLAT</name>
<gene>
    <name evidence="1" type="ORF">PXEA_LOCUS30374</name>
</gene>
<sequence>MISRLRLDQMHDLSAAALEGHHQGGYVRAYDTIVRLGLLTELQLIVSLLPSLASLQTLANQTLPSCSFPSASDSTKPKVLLTNLHDKSAFALRNSSSEHRLFVDSGINLVGT</sequence>
<dbReference type="AlphaFoldDB" id="A0A3S5B5D3"/>
<protein>
    <submittedName>
        <fullName evidence="1">Uncharacterized protein</fullName>
    </submittedName>
</protein>
<reference evidence="1" key="1">
    <citation type="submission" date="2018-11" db="EMBL/GenBank/DDBJ databases">
        <authorList>
            <consortium name="Pathogen Informatics"/>
        </authorList>
    </citation>
    <scope>NUCLEOTIDE SEQUENCE</scope>
</reference>
<keyword evidence="2" id="KW-1185">Reference proteome</keyword>